<feature type="compositionally biased region" description="Acidic residues" evidence="6">
    <location>
        <begin position="95"/>
        <end position="108"/>
    </location>
</feature>
<keyword evidence="9" id="KW-1185">Reference proteome</keyword>
<evidence type="ECO:0000256" key="5">
    <source>
        <dbReference type="ARBA" id="ARBA00023242"/>
    </source>
</evidence>
<dbReference type="PROSITE" id="PS51721">
    <property type="entry name" value="G_CP"/>
    <property type="match status" value="1"/>
</dbReference>
<accession>A0A2R5G0P5</accession>
<feature type="compositionally biased region" description="Basic residues" evidence="6">
    <location>
        <begin position="19"/>
        <end position="34"/>
    </location>
</feature>
<dbReference type="AlphaFoldDB" id="A0A2R5G0P5"/>
<dbReference type="SUPFAM" id="SSF52540">
    <property type="entry name" value="P-loop containing nucleoside triphosphate hydrolases"/>
    <property type="match status" value="1"/>
</dbReference>
<protein>
    <submittedName>
        <fullName evidence="8">Nucleolar GTP-binding protein 2</fullName>
    </submittedName>
</protein>
<evidence type="ECO:0000256" key="4">
    <source>
        <dbReference type="ARBA" id="ARBA00023134"/>
    </source>
</evidence>
<feature type="domain" description="CP-type G" evidence="7">
    <location>
        <begin position="165"/>
        <end position="359"/>
    </location>
</feature>
<dbReference type="InterPro" id="IPR027417">
    <property type="entry name" value="P-loop_NTPase"/>
</dbReference>
<dbReference type="InterPro" id="IPR014813">
    <property type="entry name" value="Gnl3_N_dom"/>
</dbReference>
<evidence type="ECO:0000313" key="9">
    <source>
        <dbReference type="Proteomes" id="UP000241890"/>
    </source>
</evidence>
<comment type="subcellular location">
    <subcellularLocation>
        <location evidence="1">Nucleus</location>
        <location evidence="1">Nucleolus</location>
    </subcellularLocation>
</comment>
<dbReference type="Pfam" id="PF08701">
    <property type="entry name" value="GN3L_Grn1"/>
    <property type="match status" value="1"/>
</dbReference>
<dbReference type="PANTHER" id="PTHR11089:SF30">
    <property type="entry name" value="GUANINE NUCLEOTIDE-BINDING PROTEIN-LIKE 3 HOMOLOG"/>
    <property type="match status" value="1"/>
</dbReference>
<evidence type="ECO:0000256" key="3">
    <source>
        <dbReference type="ARBA" id="ARBA00023054"/>
    </source>
</evidence>
<dbReference type="InParanoid" id="A0A2R5G0P5"/>
<feature type="compositionally biased region" description="Basic and acidic residues" evidence="6">
    <location>
        <begin position="35"/>
        <end position="50"/>
    </location>
</feature>
<sequence length="515" mass="57586">MVKKKRQSKRTTFKDKYKAIKKVTEHHRKQRREQRKAVREGRAPKPKKDPGLPNLMPFREQFLRKAMEDKEREHERDKQRQRRLFEMRAQRESDAMEDEYEEPAEDADPSGGSGRKRKRAGPSADDLASAAARGAAFEAREAEADEDGDPSSSSVINKGKKRVYMKELRNVVDSADVILLVVDARDPMGCRAPQAEKMVLENARNKRLVVVMNKIDLVPKQVAERWLTELRKEYPTVAFRASTQEQRSNLGRASKDSIALGTSSTSTEQGASTVGDSICVGADTLLQLLKNYSRNRNIKTSITVGVVGYPNVGKSSVINSLKRSRAVGVSPTPGFTKSLQIVQLDKKVKLIDSPGVLFQDSTQTKDSARLVLRNCLSPADIDDVVEPVSKLIERCNREVLMVLYRVPRFKTPTEFIVSVATKRGKLTKGGVPDQKAASRIILQDLNSGKIPFYVAPPKAGKSIEDKMISRENTKVVTEWAKEFDIDALLAKEQSELVERLPDTDANALSFSAMSF</sequence>
<keyword evidence="2" id="KW-0547">Nucleotide-binding</keyword>
<comment type="caution">
    <text evidence="8">The sequence shown here is derived from an EMBL/GenBank/DDBJ whole genome shotgun (WGS) entry which is preliminary data.</text>
</comment>
<dbReference type="EMBL" id="BEYU01000006">
    <property type="protein sequence ID" value="GBG24582.1"/>
    <property type="molecule type" value="Genomic_DNA"/>
</dbReference>
<evidence type="ECO:0000256" key="1">
    <source>
        <dbReference type="ARBA" id="ARBA00004604"/>
    </source>
</evidence>
<dbReference type="InterPro" id="IPR023179">
    <property type="entry name" value="GTP-bd_ortho_bundle_sf"/>
</dbReference>
<feature type="compositionally biased region" description="Low complexity" evidence="6">
    <location>
        <begin position="121"/>
        <end position="137"/>
    </location>
</feature>
<keyword evidence="4" id="KW-0342">GTP-binding</keyword>
<evidence type="ECO:0000313" key="8">
    <source>
        <dbReference type="EMBL" id="GBG24582.1"/>
    </source>
</evidence>
<dbReference type="InterPro" id="IPR050755">
    <property type="entry name" value="TRAFAC_YlqF/YawG_RiboMat"/>
</dbReference>
<feature type="region of interest" description="Disordered" evidence="6">
    <location>
        <begin position="243"/>
        <end position="272"/>
    </location>
</feature>
<feature type="region of interest" description="Disordered" evidence="6">
    <location>
        <begin position="1"/>
        <end position="156"/>
    </location>
</feature>
<feature type="compositionally biased region" description="Basic residues" evidence="6">
    <location>
        <begin position="1"/>
        <end position="11"/>
    </location>
</feature>
<dbReference type="Gene3D" id="3.40.50.300">
    <property type="entry name" value="P-loop containing nucleotide triphosphate hydrolases"/>
    <property type="match status" value="1"/>
</dbReference>
<dbReference type="FunFam" id="3.40.50.300:FF:000571">
    <property type="entry name" value="Guanine nucleotide-binding protein-like NSN1"/>
    <property type="match status" value="1"/>
</dbReference>
<proteinExistence type="predicted"/>
<evidence type="ECO:0000256" key="2">
    <source>
        <dbReference type="ARBA" id="ARBA00022741"/>
    </source>
</evidence>
<organism evidence="8 9">
    <name type="scientific">Hondaea fermentalgiana</name>
    <dbReference type="NCBI Taxonomy" id="2315210"/>
    <lineage>
        <taxon>Eukaryota</taxon>
        <taxon>Sar</taxon>
        <taxon>Stramenopiles</taxon>
        <taxon>Bigyra</taxon>
        <taxon>Labyrinthulomycetes</taxon>
        <taxon>Thraustochytrida</taxon>
        <taxon>Thraustochytriidae</taxon>
        <taxon>Hondaea</taxon>
    </lineage>
</organism>
<dbReference type="PANTHER" id="PTHR11089">
    <property type="entry name" value="GTP-BINDING PROTEIN-RELATED"/>
    <property type="match status" value="1"/>
</dbReference>
<dbReference type="GO" id="GO:0005525">
    <property type="term" value="F:GTP binding"/>
    <property type="evidence" value="ECO:0007669"/>
    <property type="project" value="UniProtKB-KW"/>
</dbReference>
<evidence type="ECO:0000256" key="6">
    <source>
        <dbReference type="SAM" id="MobiDB-lite"/>
    </source>
</evidence>
<dbReference type="Gene3D" id="1.10.1580.10">
    <property type="match status" value="1"/>
</dbReference>
<reference evidence="8 9" key="1">
    <citation type="submission" date="2017-12" db="EMBL/GenBank/DDBJ databases">
        <title>Sequencing, de novo assembly and annotation of complete genome of a new Thraustochytrid species, strain FCC1311.</title>
        <authorList>
            <person name="Sedici K."/>
            <person name="Godart F."/>
            <person name="Aiese Cigliano R."/>
            <person name="Sanseverino W."/>
            <person name="Barakat M."/>
            <person name="Ortet P."/>
            <person name="Marechal E."/>
            <person name="Cagnac O."/>
            <person name="Amato A."/>
        </authorList>
    </citation>
    <scope>NUCLEOTIDE SEQUENCE [LARGE SCALE GENOMIC DNA]</scope>
</reference>
<dbReference type="CDD" id="cd04178">
    <property type="entry name" value="Nucleostemin_like"/>
    <property type="match status" value="1"/>
</dbReference>
<dbReference type="GO" id="GO:0050793">
    <property type="term" value="P:regulation of developmental process"/>
    <property type="evidence" value="ECO:0007669"/>
    <property type="project" value="UniProtKB-ARBA"/>
</dbReference>
<dbReference type="InterPro" id="IPR030378">
    <property type="entry name" value="G_CP_dom"/>
</dbReference>
<feature type="compositionally biased region" description="Basic and acidic residues" evidence="6">
    <location>
        <begin position="61"/>
        <end position="94"/>
    </location>
</feature>
<dbReference type="GO" id="GO:0051239">
    <property type="term" value="P:regulation of multicellular organismal process"/>
    <property type="evidence" value="ECO:0007669"/>
    <property type="project" value="UniProtKB-ARBA"/>
</dbReference>
<keyword evidence="5" id="KW-0539">Nucleus</keyword>
<dbReference type="OrthoDB" id="10266128at2759"/>
<keyword evidence="3" id="KW-0175">Coiled coil</keyword>
<evidence type="ECO:0000259" key="7">
    <source>
        <dbReference type="PROSITE" id="PS51721"/>
    </source>
</evidence>
<dbReference type="GO" id="GO:0005730">
    <property type="term" value="C:nucleolus"/>
    <property type="evidence" value="ECO:0007669"/>
    <property type="project" value="UniProtKB-SubCell"/>
</dbReference>
<name>A0A2R5G0P5_9STRA</name>
<feature type="compositionally biased region" description="Polar residues" evidence="6">
    <location>
        <begin position="260"/>
        <end position="272"/>
    </location>
</feature>
<dbReference type="Pfam" id="PF01926">
    <property type="entry name" value="MMR_HSR1"/>
    <property type="match status" value="1"/>
</dbReference>
<dbReference type="InterPro" id="IPR006073">
    <property type="entry name" value="GTP-bd"/>
</dbReference>
<gene>
    <name evidence="8" type="ORF">FCC1311_008012</name>
</gene>
<dbReference type="Proteomes" id="UP000241890">
    <property type="component" value="Unassembled WGS sequence"/>
</dbReference>
<dbReference type="FunFam" id="1.10.1580.10:FF:000002">
    <property type="entry name" value="Guanine nucleotide-binding protein-like 3 (nucleolar)-like"/>
    <property type="match status" value="1"/>
</dbReference>